<proteinExistence type="predicted"/>
<gene>
    <name evidence="1" type="ORF">IEQ34_005990</name>
</gene>
<dbReference type="EMBL" id="JAGFBR010000006">
    <property type="protein sequence ID" value="KAH0465887.1"/>
    <property type="molecule type" value="Genomic_DNA"/>
</dbReference>
<evidence type="ECO:0000313" key="1">
    <source>
        <dbReference type="EMBL" id="KAH0465887.1"/>
    </source>
</evidence>
<keyword evidence="2" id="KW-1185">Reference proteome</keyword>
<protein>
    <submittedName>
        <fullName evidence="1">Uncharacterized protein</fullName>
    </submittedName>
</protein>
<dbReference type="AlphaFoldDB" id="A0AAV7HDC0"/>
<reference evidence="1 2" key="1">
    <citation type="journal article" date="2021" name="Hortic Res">
        <title>Chromosome-scale assembly of the Dendrobium chrysotoxum genome enhances the understanding of orchid evolution.</title>
        <authorList>
            <person name="Zhang Y."/>
            <person name="Zhang G.Q."/>
            <person name="Zhang D."/>
            <person name="Liu X.D."/>
            <person name="Xu X.Y."/>
            <person name="Sun W.H."/>
            <person name="Yu X."/>
            <person name="Zhu X."/>
            <person name="Wang Z.W."/>
            <person name="Zhao X."/>
            <person name="Zhong W.Y."/>
            <person name="Chen H."/>
            <person name="Yin W.L."/>
            <person name="Huang T."/>
            <person name="Niu S.C."/>
            <person name="Liu Z.J."/>
        </authorList>
    </citation>
    <scope>NUCLEOTIDE SEQUENCE [LARGE SCALE GENOMIC DNA]</scope>
    <source>
        <strain evidence="1">Lindl</strain>
    </source>
</reference>
<evidence type="ECO:0000313" key="2">
    <source>
        <dbReference type="Proteomes" id="UP000775213"/>
    </source>
</evidence>
<dbReference type="Proteomes" id="UP000775213">
    <property type="component" value="Unassembled WGS sequence"/>
</dbReference>
<comment type="caution">
    <text evidence="1">The sequence shown here is derived from an EMBL/GenBank/DDBJ whole genome shotgun (WGS) entry which is preliminary data.</text>
</comment>
<accession>A0AAV7HDC0</accession>
<sequence>MSAALRSTEATTVMEGWEGSLEGEIGAAEVRVWEVKLVGIDSGGENRNWVGGFECSGVRGECREEEEEEEKKDRARHYFVDREDEVRVHMGDGGEIFW</sequence>
<organism evidence="1 2">
    <name type="scientific">Dendrobium chrysotoxum</name>
    <name type="common">Orchid</name>
    <dbReference type="NCBI Taxonomy" id="161865"/>
    <lineage>
        <taxon>Eukaryota</taxon>
        <taxon>Viridiplantae</taxon>
        <taxon>Streptophyta</taxon>
        <taxon>Embryophyta</taxon>
        <taxon>Tracheophyta</taxon>
        <taxon>Spermatophyta</taxon>
        <taxon>Magnoliopsida</taxon>
        <taxon>Liliopsida</taxon>
        <taxon>Asparagales</taxon>
        <taxon>Orchidaceae</taxon>
        <taxon>Epidendroideae</taxon>
        <taxon>Malaxideae</taxon>
        <taxon>Dendrobiinae</taxon>
        <taxon>Dendrobium</taxon>
    </lineage>
</organism>
<name>A0AAV7HDC0_DENCH</name>